<name>A0A3N4IUG4_ASCIM</name>
<feature type="compositionally biased region" description="Basic and acidic residues" evidence="1">
    <location>
        <begin position="419"/>
        <end position="435"/>
    </location>
</feature>
<keyword evidence="3" id="KW-1185">Reference proteome</keyword>
<gene>
    <name evidence="2" type="ORF">BJ508DRAFT_320835</name>
</gene>
<feature type="compositionally biased region" description="Acidic residues" evidence="1">
    <location>
        <begin position="384"/>
        <end position="418"/>
    </location>
</feature>
<organism evidence="2 3">
    <name type="scientific">Ascobolus immersus RN42</name>
    <dbReference type="NCBI Taxonomy" id="1160509"/>
    <lineage>
        <taxon>Eukaryota</taxon>
        <taxon>Fungi</taxon>
        <taxon>Dikarya</taxon>
        <taxon>Ascomycota</taxon>
        <taxon>Pezizomycotina</taxon>
        <taxon>Pezizomycetes</taxon>
        <taxon>Pezizales</taxon>
        <taxon>Ascobolaceae</taxon>
        <taxon>Ascobolus</taxon>
    </lineage>
</organism>
<proteinExistence type="predicted"/>
<feature type="region of interest" description="Disordered" evidence="1">
    <location>
        <begin position="368"/>
        <end position="438"/>
    </location>
</feature>
<feature type="compositionally biased region" description="Basic and acidic residues" evidence="1">
    <location>
        <begin position="371"/>
        <end position="383"/>
    </location>
</feature>
<protein>
    <submittedName>
        <fullName evidence="2">Uncharacterized protein</fullName>
    </submittedName>
</protein>
<dbReference type="Proteomes" id="UP000275078">
    <property type="component" value="Unassembled WGS sequence"/>
</dbReference>
<evidence type="ECO:0000256" key="1">
    <source>
        <dbReference type="SAM" id="MobiDB-lite"/>
    </source>
</evidence>
<dbReference type="EMBL" id="ML119646">
    <property type="protein sequence ID" value="RPA87850.1"/>
    <property type="molecule type" value="Genomic_DNA"/>
</dbReference>
<feature type="region of interest" description="Disordered" evidence="1">
    <location>
        <begin position="1"/>
        <end position="22"/>
    </location>
</feature>
<accession>A0A3N4IUG4</accession>
<feature type="compositionally biased region" description="Basic and acidic residues" evidence="1">
    <location>
        <begin position="1"/>
        <end position="12"/>
    </location>
</feature>
<reference evidence="2 3" key="1">
    <citation type="journal article" date="2018" name="Nat. Ecol. Evol.">
        <title>Pezizomycetes genomes reveal the molecular basis of ectomycorrhizal truffle lifestyle.</title>
        <authorList>
            <person name="Murat C."/>
            <person name="Payen T."/>
            <person name="Noel B."/>
            <person name="Kuo A."/>
            <person name="Morin E."/>
            <person name="Chen J."/>
            <person name="Kohler A."/>
            <person name="Krizsan K."/>
            <person name="Balestrini R."/>
            <person name="Da Silva C."/>
            <person name="Montanini B."/>
            <person name="Hainaut M."/>
            <person name="Levati E."/>
            <person name="Barry K.W."/>
            <person name="Belfiori B."/>
            <person name="Cichocki N."/>
            <person name="Clum A."/>
            <person name="Dockter R.B."/>
            <person name="Fauchery L."/>
            <person name="Guy J."/>
            <person name="Iotti M."/>
            <person name="Le Tacon F."/>
            <person name="Lindquist E.A."/>
            <person name="Lipzen A."/>
            <person name="Malagnac F."/>
            <person name="Mello A."/>
            <person name="Molinier V."/>
            <person name="Miyauchi S."/>
            <person name="Poulain J."/>
            <person name="Riccioni C."/>
            <person name="Rubini A."/>
            <person name="Sitrit Y."/>
            <person name="Splivallo R."/>
            <person name="Traeger S."/>
            <person name="Wang M."/>
            <person name="Zifcakova L."/>
            <person name="Wipf D."/>
            <person name="Zambonelli A."/>
            <person name="Paolocci F."/>
            <person name="Nowrousian M."/>
            <person name="Ottonello S."/>
            <person name="Baldrian P."/>
            <person name="Spatafora J.W."/>
            <person name="Henrissat B."/>
            <person name="Nagy L.G."/>
            <person name="Aury J.M."/>
            <person name="Wincker P."/>
            <person name="Grigoriev I.V."/>
            <person name="Bonfante P."/>
            <person name="Martin F.M."/>
        </authorList>
    </citation>
    <scope>NUCLEOTIDE SEQUENCE [LARGE SCALE GENOMIC DNA]</scope>
    <source>
        <strain evidence="2 3">RN42</strain>
    </source>
</reference>
<sequence>MDGMEISHDIVHESAPPRSPEEYREAIPLDIWTEEEMAVVPFGPTPATRGLSSLNGPQLDLPFYKEQLQNLPFETMPLALNLPSRPQSNVHEPLVPRPFWRPPIDPKIPFTKRQIADRRRWLADVYVAASEGLLRIEPWFDELLNLLKRKWNDVSFLFGRTKVVNPPEVLMADIIPLENLLLGLLKTLDGPGSLVAALKSLDNSEKQREFLHRFGDYFAYILRRLKGAGMEWTIWDALTTEAKSTTTVPTCQCHIDVYKAAILLSISPSLLGWIIFEYGKRNLVSHTGISRLVEECAFHELGKKILEDSDRLRTLGSGEESWAIDHIQARRMLLLLQQEVFLSLSRSTNGRIKYRLTEAAECRAKRRAAKIKKEKEEADKETETSEPVEEDADRVEEDADRVEEDADRVEEETDPVEEEGPRAIARDASDPDGRVSEPMLEPARLDVGGAEEIDVAADGAEVVVSIEEESIALARSSGRKRAWTEGRIEEVRAHKRRALLLSEMDGGEL</sequence>
<dbReference type="AlphaFoldDB" id="A0A3N4IUG4"/>
<evidence type="ECO:0000313" key="3">
    <source>
        <dbReference type="Proteomes" id="UP000275078"/>
    </source>
</evidence>
<evidence type="ECO:0000313" key="2">
    <source>
        <dbReference type="EMBL" id="RPA87850.1"/>
    </source>
</evidence>